<gene>
    <name evidence="1" type="ORF">VZT92_013384</name>
</gene>
<reference evidence="1 2" key="1">
    <citation type="journal article" date="2024" name="Genome Biol. Evol.">
        <title>Chromosome-level genome assembly of the viviparous eelpout Zoarces viviparus.</title>
        <authorList>
            <person name="Fuhrmann N."/>
            <person name="Brasseur M.V."/>
            <person name="Bakowski C.E."/>
            <person name="Podsiadlowski L."/>
            <person name="Prost S."/>
            <person name="Krehenwinkel H."/>
            <person name="Mayer C."/>
        </authorList>
    </citation>
    <scope>NUCLEOTIDE SEQUENCE [LARGE SCALE GENOMIC DNA]</scope>
    <source>
        <strain evidence="1">NO-MEL_2022_Ind0_liver</strain>
    </source>
</reference>
<protein>
    <submittedName>
        <fullName evidence="1">Uncharacterized protein</fullName>
    </submittedName>
</protein>
<sequence length="69" mass="7943">MPLQQQSLPGWKRGIRERSSSLQETDIVSWAQIQLFGPLSARWRVVATLSPRASLALLSRPIRNQQRKF</sequence>
<keyword evidence="2" id="KW-1185">Reference proteome</keyword>
<proteinExistence type="predicted"/>
<accession>A0AAW1F4K4</accession>
<dbReference type="AlphaFoldDB" id="A0AAW1F4K4"/>
<organism evidence="1 2">
    <name type="scientific">Zoarces viviparus</name>
    <name type="common">Viviparous eelpout</name>
    <name type="synonym">Blennius viviparus</name>
    <dbReference type="NCBI Taxonomy" id="48416"/>
    <lineage>
        <taxon>Eukaryota</taxon>
        <taxon>Metazoa</taxon>
        <taxon>Chordata</taxon>
        <taxon>Craniata</taxon>
        <taxon>Vertebrata</taxon>
        <taxon>Euteleostomi</taxon>
        <taxon>Actinopterygii</taxon>
        <taxon>Neopterygii</taxon>
        <taxon>Teleostei</taxon>
        <taxon>Neoteleostei</taxon>
        <taxon>Acanthomorphata</taxon>
        <taxon>Eupercaria</taxon>
        <taxon>Perciformes</taxon>
        <taxon>Cottioidei</taxon>
        <taxon>Zoarcales</taxon>
        <taxon>Zoarcidae</taxon>
        <taxon>Zoarcinae</taxon>
        <taxon>Zoarces</taxon>
    </lineage>
</organism>
<evidence type="ECO:0000313" key="1">
    <source>
        <dbReference type="EMBL" id="KAK9529278.1"/>
    </source>
</evidence>
<name>A0AAW1F4K4_ZOAVI</name>
<dbReference type="Proteomes" id="UP001488805">
    <property type="component" value="Unassembled WGS sequence"/>
</dbReference>
<dbReference type="EMBL" id="JBCEZU010000111">
    <property type="protein sequence ID" value="KAK9529278.1"/>
    <property type="molecule type" value="Genomic_DNA"/>
</dbReference>
<evidence type="ECO:0000313" key="2">
    <source>
        <dbReference type="Proteomes" id="UP001488805"/>
    </source>
</evidence>
<comment type="caution">
    <text evidence="1">The sequence shown here is derived from an EMBL/GenBank/DDBJ whole genome shotgun (WGS) entry which is preliminary data.</text>
</comment>